<evidence type="ECO:0000256" key="9">
    <source>
        <dbReference type="ARBA" id="ARBA00023136"/>
    </source>
</evidence>
<comment type="caution">
    <text evidence="11">The sequence shown here is derived from an EMBL/GenBank/DDBJ whole genome shotgun (WGS) entry which is preliminary data.</text>
</comment>
<keyword evidence="9" id="KW-0472">Membrane</keyword>
<comment type="similarity">
    <text evidence="2">Belongs to the TonB family.</text>
</comment>
<sequence>MRCYVGCHFMLLGAALFGRRCQQPIRSTETLPNVTVQAPDTCAQAATAARRDFAAGRYELHSIETLPVENAYHDVLRLYYSVQWRFVGKDGPGSYWQCYDSALWPLLEQKYGAGFGARVSHKADSLDKTGRWNRYPEFPGGTEAMFLFFQRRINWQTAKPSGKRVFVGFTIQANGQVTNVALMKGIGNPYDNEALRVARQMPRWKPAYRQGQPYSIQFTVPVKFERQSPMGSE</sequence>
<dbReference type="InterPro" id="IPR051045">
    <property type="entry name" value="TonB-dependent_transducer"/>
</dbReference>
<dbReference type="InterPro" id="IPR006260">
    <property type="entry name" value="TonB/TolA_C"/>
</dbReference>
<evidence type="ECO:0000256" key="2">
    <source>
        <dbReference type="ARBA" id="ARBA00006555"/>
    </source>
</evidence>
<evidence type="ECO:0000256" key="7">
    <source>
        <dbReference type="ARBA" id="ARBA00022927"/>
    </source>
</evidence>
<dbReference type="InterPro" id="IPR037682">
    <property type="entry name" value="TonB_C"/>
</dbReference>
<dbReference type="NCBIfam" id="TIGR01352">
    <property type="entry name" value="tonB_Cterm"/>
    <property type="match status" value="1"/>
</dbReference>
<evidence type="ECO:0000256" key="8">
    <source>
        <dbReference type="ARBA" id="ARBA00022989"/>
    </source>
</evidence>
<protein>
    <submittedName>
        <fullName evidence="11">Energy transducer TonB</fullName>
    </submittedName>
</protein>
<dbReference type="Pfam" id="PF03544">
    <property type="entry name" value="TonB_C"/>
    <property type="match status" value="1"/>
</dbReference>
<keyword evidence="3" id="KW-0813">Transport</keyword>
<evidence type="ECO:0000256" key="6">
    <source>
        <dbReference type="ARBA" id="ARBA00022692"/>
    </source>
</evidence>
<keyword evidence="8" id="KW-1133">Transmembrane helix</keyword>
<dbReference type="SUPFAM" id="SSF74653">
    <property type="entry name" value="TolA/TonB C-terminal domain"/>
    <property type="match status" value="1"/>
</dbReference>
<accession>A0ABU3TFH3</accession>
<dbReference type="PANTHER" id="PTHR33446">
    <property type="entry name" value="PROTEIN TONB-RELATED"/>
    <property type="match status" value="1"/>
</dbReference>
<keyword evidence="5" id="KW-0997">Cell inner membrane</keyword>
<reference evidence="11 12" key="1">
    <citation type="submission" date="2023-10" db="EMBL/GenBank/DDBJ databases">
        <title>Hymenobacter endophyticus sp. nov., an isolate from the leaf tissues of wheat.</title>
        <authorList>
            <person name="Dai Y."/>
        </authorList>
    </citation>
    <scope>NUCLEOTIDE SEQUENCE [LARGE SCALE GENOMIC DNA]</scope>
    <source>
        <strain evidence="11 12">ZK17L-C2</strain>
    </source>
</reference>
<proteinExistence type="inferred from homology"/>
<evidence type="ECO:0000313" key="11">
    <source>
        <dbReference type="EMBL" id="MDU0370127.1"/>
    </source>
</evidence>
<evidence type="ECO:0000256" key="5">
    <source>
        <dbReference type="ARBA" id="ARBA00022519"/>
    </source>
</evidence>
<name>A0ABU3TFH3_9BACT</name>
<keyword evidence="6" id="KW-0812">Transmembrane</keyword>
<keyword evidence="4" id="KW-1003">Cell membrane</keyword>
<organism evidence="11 12">
    <name type="scientific">Hymenobacter endophyticus</name>
    <dbReference type="NCBI Taxonomy" id="3076335"/>
    <lineage>
        <taxon>Bacteria</taxon>
        <taxon>Pseudomonadati</taxon>
        <taxon>Bacteroidota</taxon>
        <taxon>Cytophagia</taxon>
        <taxon>Cytophagales</taxon>
        <taxon>Hymenobacteraceae</taxon>
        <taxon>Hymenobacter</taxon>
    </lineage>
</organism>
<dbReference type="RefSeq" id="WP_315997615.1">
    <property type="nucleotide sequence ID" value="NZ_JAWDJT010000003.1"/>
</dbReference>
<dbReference type="Gene3D" id="3.30.1150.10">
    <property type="match status" value="1"/>
</dbReference>
<feature type="domain" description="TonB C-terminal" evidence="10">
    <location>
        <begin position="164"/>
        <end position="225"/>
    </location>
</feature>
<evidence type="ECO:0000313" key="12">
    <source>
        <dbReference type="Proteomes" id="UP001250698"/>
    </source>
</evidence>
<evidence type="ECO:0000256" key="4">
    <source>
        <dbReference type="ARBA" id="ARBA00022475"/>
    </source>
</evidence>
<evidence type="ECO:0000256" key="1">
    <source>
        <dbReference type="ARBA" id="ARBA00004383"/>
    </source>
</evidence>
<evidence type="ECO:0000256" key="3">
    <source>
        <dbReference type="ARBA" id="ARBA00022448"/>
    </source>
</evidence>
<dbReference type="EMBL" id="JAWDJT010000003">
    <property type="protein sequence ID" value="MDU0370127.1"/>
    <property type="molecule type" value="Genomic_DNA"/>
</dbReference>
<evidence type="ECO:0000259" key="10">
    <source>
        <dbReference type="Pfam" id="PF03544"/>
    </source>
</evidence>
<comment type="subcellular location">
    <subcellularLocation>
        <location evidence="1">Cell inner membrane</location>
        <topology evidence="1">Single-pass membrane protein</topology>
        <orientation evidence="1">Periplasmic side</orientation>
    </subcellularLocation>
</comment>
<dbReference type="PANTHER" id="PTHR33446:SF2">
    <property type="entry name" value="PROTEIN TONB"/>
    <property type="match status" value="1"/>
</dbReference>
<dbReference type="Proteomes" id="UP001250698">
    <property type="component" value="Unassembled WGS sequence"/>
</dbReference>
<keyword evidence="12" id="KW-1185">Reference proteome</keyword>
<keyword evidence="7" id="KW-0653">Protein transport</keyword>
<gene>
    <name evidence="11" type="ORF">ROI90_06955</name>
</gene>